<comment type="caution">
    <text evidence="1">The sequence shown here is derived from an EMBL/GenBank/DDBJ whole genome shotgun (WGS) entry which is preliminary data.</text>
</comment>
<accession>A0A199VCP4</accession>
<dbReference type="EMBL" id="LSRQ01002358">
    <property type="protein sequence ID" value="OAY74555.1"/>
    <property type="molecule type" value="Genomic_DNA"/>
</dbReference>
<evidence type="ECO:0000313" key="1">
    <source>
        <dbReference type="EMBL" id="OAY74555.1"/>
    </source>
</evidence>
<dbReference type="AlphaFoldDB" id="A0A199VCP4"/>
<dbReference type="Proteomes" id="UP000092600">
    <property type="component" value="Unassembled WGS sequence"/>
</dbReference>
<reference evidence="1 2" key="1">
    <citation type="journal article" date="2016" name="DNA Res.">
        <title>The draft genome of MD-2 pineapple using hybrid error correction of long reads.</title>
        <authorList>
            <person name="Redwan R.M."/>
            <person name="Saidin A."/>
            <person name="Kumar S.V."/>
        </authorList>
    </citation>
    <scope>NUCLEOTIDE SEQUENCE [LARGE SCALE GENOMIC DNA]</scope>
    <source>
        <strain evidence="2">cv. MD2</strain>
        <tissue evidence="1">Leaf</tissue>
    </source>
</reference>
<protein>
    <submittedName>
        <fullName evidence="1">Uncharacterized protein</fullName>
    </submittedName>
</protein>
<gene>
    <name evidence="1" type="ORF">ACMD2_23814</name>
</gene>
<sequence length="336" mass="35988">MFDLLVGRNALGIVRLVDNSVRRIEGARDGSILGTLVTLPLFETVTVLVCHLCSFAHACEGRSLQAGTPELAYATYVRSCVGQTHPKSRDVGLPQALRQHKLDYLCNCPLGTINHSFHALCFVISFRAFHAGALLPASSSARDELLGGLLLDVFLSTRGPPPVPGRDTLYPSVAPALPDEVPEQVGSDEVRELRAQVAALAGAMRQQGEQIGRLHELVARQAAAAAPVPQDPPAHVAPSPMAAAPVTAIPPTASGSSAPIPEVLEAEQERSLAVLTAFKRFNPPTFVGESWLSAMEALFEDIYTLEKDKPIDAGRGWCGKLKLWRLIGAVEQQETS</sequence>
<evidence type="ECO:0000313" key="2">
    <source>
        <dbReference type="Proteomes" id="UP000092600"/>
    </source>
</evidence>
<organism evidence="1 2">
    <name type="scientific">Ananas comosus</name>
    <name type="common">Pineapple</name>
    <name type="synonym">Ananas ananas</name>
    <dbReference type="NCBI Taxonomy" id="4615"/>
    <lineage>
        <taxon>Eukaryota</taxon>
        <taxon>Viridiplantae</taxon>
        <taxon>Streptophyta</taxon>
        <taxon>Embryophyta</taxon>
        <taxon>Tracheophyta</taxon>
        <taxon>Spermatophyta</taxon>
        <taxon>Magnoliopsida</taxon>
        <taxon>Liliopsida</taxon>
        <taxon>Poales</taxon>
        <taxon>Bromeliaceae</taxon>
        <taxon>Bromelioideae</taxon>
        <taxon>Ananas</taxon>
    </lineage>
</organism>
<proteinExistence type="predicted"/>
<name>A0A199VCP4_ANACO</name>